<organism evidence="1 2">
    <name type="scientific">Mucor saturninus</name>
    <dbReference type="NCBI Taxonomy" id="64648"/>
    <lineage>
        <taxon>Eukaryota</taxon>
        <taxon>Fungi</taxon>
        <taxon>Fungi incertae sedis</taxon>
        <taxon>Mucoromycota</taxon>
        <taxon>Mucoromycotina</taxon>
        <taxon>Mucoromycetes</taxon>
        <taxon>Mucorales</taxon>
        <taxon>Mucorineae</taxon>
        <taxon>Mucoraceae</taxon>
        <taxon>Mucor</taxon>
    </lineage>
</organism>
<dbReference type="AlphaFoldDB" id="A0A8H7QYH6"/>
<protein>
    <submittedName>
        <fullName evidence="1">Uncharacterized protein</fullName>
    </submittedName>
</protein>
<reference evidence="1" key="1">
    <citation type="submission" date="2020-12" db="EMBL/GenBank/DDBJ databases">
        <title>Metabolic potential, ecology and presence of endohyphal bacteria is reflected in genomic diversity of Mucoromycotina.</title>
        <authorList>
            <person name="Muszewska A."/>
            <person name="Okrasinska A."/>
            <person name="Steczkiewicz K."/>
            <person name="Drgas O."/>
            <person name="Orlowska M."/>
            <person name="Perlinska-Lenart U."/>
            <person name="Aleksandrzak-Piekarczyk T."/>
            <person name="Szatraj K."/>
            <person name="Zielenkiewicz U."/>
            <person name="Pilsyk S."/>
            <person name="Malc E."/>
            <person name="Mieczkowski P."/>
            <person name="Kruszewska J.S."/>
            <person name="Biernat P."/>
            <person name="Pawlowska J."/>
        </authorList>
    </citation>
    <scope>NUCLEOTIDE SEQUENCE</scope>
    <source>
        <strain evidence="1">WA0000017839</strain>
    </source>
</reference>
<evidence type="ECO:0000313" key="1">
    <source>
        <dbReference type="EMBL" id="KAG2200637.1"/>
    </source>
</evidence>
<dbReference type="Proteomes" id="UP000603453">
    <property type="component" value="Unassembled WGS sequence"/>
</dbReference>
<keyword evidence="2" id="KW-1185">Reference proteome</keyword>
<sequence>MVRRLNSSKSPCLGEDQLLWFSTFSCPQVVVDTFERPVILFSHVKYLLKDTGEPRVNREAQAFFPLVNMPFKNVDMPITLLYSSSHFYAVEFQCTPTGRLKKFDKPAIDMDHDRLRQPYPDICNKQDFAILF</sequence>
<dbReference type="EMBL" id="JAEPRD010000081">
    <property type="protein sequence ID" value="KAG2200637.1"/>
    <property type="molecule type" value="Genomic_DNA"/>
</dbReference>
<evidence type="ECO:0000313" key="2">
    <source>
        <dbReference type="Proteomes" id="UP000603453"/>
    </source>
</evidence>
<gene>
    <name evidence="1" type="ORF">INT47_007381</name>
</gene>
<comment type="caution">
    <text evidence="1">The sequence shown here is derived from an EMBL/GenBank/DDBJ whole genome shotgun (WGS) entry which is preliminary data.</text>
</comment>
<dbReference type="OrthoDB" id="2379842at2759"/>
<name>A0A8H7QYH6_9FUNG</name>
<proteinExistence type="predicted"/>
<accession>A0A8H7QYH6</accession>